<comment type="caution">
    <text evidence="1">The sequence shown here is derived from an EMBL/GenBank/DDBJ whole genome shotgun (WGS) entry which is preliminary data.</text>
</comment>
<sequence>LSPNNFHHPLLHCFHFMRPGELGCAVGCDAPLADAPHNQVLHGEPRIC</sequence>
<dbReference type="Proteomes" id="UP000708208">
    <property type="component" value="Unassembled WGS sequence"/>
</dbReference>
<dbReference type="EMBL" id="CAJVCH010541164">
    <property type="protein sequence ID" value="CAG7826793.1"/>
    <property type="molecule type" value="Genomic_DNA"/>
</dbReference>
<accession>A0A8J2L5W0</accession>
<protein>
    <submittedName>
        <fullName evidence="1">Uncharacterized protein</fullName>
    </submittedName>
</protein>
<gene>
    <name evidence="1" type="ORF">AFUS01_LOCUS36830</name>
</gene>
<name>A0A8J2L5W0_9HEXA</name>
<reference evidence="1" key="1">
    <citation type="submission" date="2021-06" db="EMBL/GenBank/DDBJ databases">
        <authorList>
            <person name="Hodson N. C."/>
            <person name="Mongue J. A."/>
            <person name="Jaron S. K."/>
        </authorList>
    </citation>
    <scope>NUCLEOTIDE SEQUENCE</scope>
</reference>
<dbReference type="AlphaFoldDB" id="A0A8J2L5W0"/>
<feature type="non-terminal residue" evidence="1">
    <location>
        <position position="1"/>
    </location>
</feature>
<organism evidence="1 2">
    <name type="scientific">Allacma fusca</name>
    <dbReference type="NCBI Taxonomy" id="39272"/>
    <lineage>
        <taxon>Eukaryota</taxon>
        <taxon>Metazoa</taxon>
        <taxon>Ecdysozoa</taxon>
        <taxon>Arthropoda</taxon>
        <taxon>Hexapoda</taxon>
        <taxon>Collembola</taxon>
        <taxon>Symphypleona</taxon>
        <taxon>Sminthuridae</taxon>
        <taxon>Allacma</taxon>
    </lineage>
</organism>
<proteinExistence type="predicted"/>
<keyword evidence="2" id="KW-1185">Reference proteome</keyword>
<evidence type="ECO:0000313" key="1">
    <source>
        <dbReference type="EMBL" id="CAG7826793.1"/>
    </source>
</evidence>
<evidence type="ECO:0000313" key="2">
    <source>
        <dbReference type="Proteomes" id="UP000708208"/>
    </source>
</evidence>